<dbReference type="EMBL" id="BGZK01000443">
    <property type="protein sequence ID" value="GBP43876.1"/>
    <property type="molecule type" value="Genomic_DNA"/>
</dbReference>
<sequence>MVTAAHKRSQAKRSHQCVFGVSRRNRISDGGGTMKKELGDGGEKKHQTKEKRKRDHTTIAVLSEPVETQVESGDVWCTESSPSRQRRTGAPLVVTPHDFADIV</sequence>
<keyword evidence="3" id="KW-1185">Reference proteome</keyword>
<accession>A0A4C1VX76</accession>
<feature type="region of interest" description="Disordered" evidence="1">
    <location>
        <begin position="21"/>
        <end position="56"/>
    </location>
</feature>
<comment type="caution">
    <text evidence="2">The sequence shown here is derived from an EMBL/GenBank/DDBJ whole genome shotgun (WGS) entry which is preliminary data.</text>
</comment>
<evidence type="ECO:0000313" key="2">
    <source>
        <dbReference type="EMBL" id="GBP43876.1"/>
    </source>
</evidence>
<name>A0A4C1VX76_EUMVA</name>
<organism evidence="2 3">
    <name type="scientific">Eumeta variegata</name>
    <name type="common">Bagworm moth</name>
    <name type="synonym">Eumeta japonica</name>
    <dbReference type="NCBI Taxonomy" id="151549"/>
    <lineage>
        <taxon>Eukaryota</taxon>
        <taxon>Metazoa</taxon>
        <taxon>Ecdysozoa</taxon>
        <taxon>Arthropoda</taxon>
        <taxon>Hexapoda</taxon>
        <taxon>Insecta</taxon>
        <taxon>Pterygota</taxon>
        <taxon>Neoptera</taxon>
        <taxon>Endopterygota</taxon>
        <taxon>Lepidoptera</taxon>
        <taxon>Glossata</taxon>
        <taxon>Ditrysia</taxon>
        <taxon>Tineoidea</taxon>
        <taxon>Psychidae</taxon>
        <taxon>Oiketicinae</taxon>
        <taxon>Eumeta</taxon>
    </lineage>
</organism>
<protein>
    <submittedName>
        <fullName evidence="2">Uncharacterized protein</fullName>
    </submittedName>
</protein>
<dbReference type="AlphaFoldDB" id="A0A4C1VX76"/>
<proteinExistence type="predicted"/>
<evidence type="ECO:0000256" key="1">
    <source>
        <dbReference type="SAM" id="MobiDB-lite"/>
    </source>
</evidence>
<feature type="compositionally biased region" description="Basic and acidic residues" evidence="1">
    <location>
        <begin position="34"/>
        <end position="45"/>
    </location>
</feature>
<dbReference type="Proteomes" id="UP000299102">
    <property type="component" value="Unassembled WGS sequence"/>
</dbReference>
<feature type="compositionally biased region" description="Basic residues" evidence="1">
    <location>
        <begin position="46"/>
        <end position="55"/>
    </location>
</feature>
<reference evidence="2 3" key="1">
    <citation type="journal article" date="2019" name="Commun. Biol.">
        <title>The bagworm genome reveals a unique fibroin gene that provides high tensile strength.</title>
        <authorList>
            <person name="Kono N."/>
            <person name="Nakamura H."/>
            <person name="Ohtoshi R."/>
            <person name="Tomita M."/>
            <person name="Numata K."/>
            <person name="Arakawa K."/>
        </authorList>
    </citation>
    <scope>NUCLEOTIDE SEQUENCE [LARGE SCALE GENOMIC DNA]</scope>
</reference>
<gene>
    <name evidence="2" type="ORF">EVAR_82309_1</name>
</gene>
<evidence type="ECO:0000313" key="3">
    <source>
        <dbReference type="Proteomes" id="UP000299102"/>
    </source>
</evidence>